<gene>
    <name evidence="11" type="ORF">AO440_001049</name>
    <name evidence="10" type="ORF">AO440_004727</name>
</gene>
<dbReference type="EMBL" id="LLZZ01000025">
    <property type="protein sequence ID" value="KTB11935.1"/>
    <property type="molecule type" value="Genomic_DNA"/>
</dbReference>
<comment type="subcellular location">
    <subcellularLocation>
        <location evidence="1">Endoplasmic reticulum lumen</location>
    </subcellularLocation>
</comment>
<dbReference type="GO" id="GO:0018279">
    <property type="term" value="P:protein N-linked glycosylation via asparagine"/>
    <property type="evidence" value="ECO:0007669"/>
    <property type="project" value="TreeGrafter"/>
</dbReference>
<dbReference type="EMBL" id="LLZZ01000142">
    <property type="protein sequence ID" value="KTA99940.1"/>
    <property type="molecule type" value="Genomic_DNA"/>
</dbReference>
<comment type="caution">
    <text evidence="11">The sequence shown here is derived from an EMBL/GenBank/DDBJ whole genome shotgun (WGS) entry which is preliminary data.</text>
</comment>
<evidence type="ECO:0000259" key="9">
    <source>
        <dbReference type="Pfam" id="PF18404"/>
    </source>
</evidence>
<evidence type="ECO:0000256" key="2">
    <source>
        <dbReference type="ARBA" id="ARBA00022729"/>
    </source>
</evidence>
<evidence type="ECO:0000256" key="5">
    <source>
        <dbReference type="SAM" id="MobiDB-lite"/>
    </source>
</evidence>
<evidence type="ECO:0000313" key="12">
    <source>
        <dbReference type="Proteomes" id="UP000054886"/>
    </source>
</evidence>
<dbReference type="GO" id="GO:0051082">
    <property type="term" value="F:unfolded protein binding"/>
    <property type="evidence" value="ECO:0007669"/>
    <property type="project" value="TreeGrafter"/>
</dbReference>
<accession>A0A0W0DJD3</accession>
<evidence type="ECO:0000256" key="1">
    <source>
        <dbReference type="ARBA" id="ARBA00004319"/>
    </source>
</evidence>
<feature type="region of interest" description="Disordered" evidence="5">
    <location>
        <begin position="1304"/>
        <end position="1326"/>
    </location>
</feature>
<dbReference type="Pfam" id="PF18404">
    <property type="entry name" value="Glyco_transf_24"/>
    <property type="match status" value="1"/>
</dbReference>
<dbReference type="VEuPathDB" id="FungiDB:CAGL0E05412g"/>
<evidence type="ECO:0000313" key="11">
    <source>
        <dbReference type="EMBL" id="KTB11935.1"/>
    </source>
</evidence>
<sequence length="1326" mass="152241">MKYWLLLFLQLTVVRSMAVVVNERAQVWTLLSWLGGNKHEILTGLYPLVSGVNEQAVGAGKLAQECRDIVKGKYNDPDFAALFYKFAQEYPMGYLNDYGVQPGSNFVVLNGENYTEPDKIYYFKSGDLAAQAAVEDATIIDSHDVVIGDATNSDGERLPLVIFYGCPDNEDEYEQFSRTLYLEATENKKLRYVWRSTCVPQKSQDENKFPVGITVTGLQTIENVLNSGIELDLPDRVAQPKAKDLENLVVEELEKLDYKLISAISVFFSTTGHNFVETFKYAKKLCNSLPLIMPQMLKIKEFDTYINESNKSLKKNNIDHNMLGLYVNGQYLKITQTYINSLLHVLRTELDFITGIHETLKKAIPDVSLQNVKRLMDLFSMSSIPNLSFLQPVKVDTHRIQGFSESVIYFNDIEKDIQYEDFSENVEVFFKESKYGILPEFKQNWNELVFVIDFDKIEADVDAREALGGMLRAIQIVQNGYPQRIGLIPFSSSGNKRIIRKIYELKSKKNLEDVVDYLQDILELNLGRESNFKKLPDYDHVRKELSINSTSIIINGNIFPFRKNTWNYLVSHVMKKDVTYIKEELGKLNKQRADDVDIRGLLHLKSLSKRNTKFIKDYFIEAAYTRVNESFLKEISNRVIQNINDTGHNIIHTITLIDDFNTENALIRLKNIVGVKFNGLKFRVIHTGDIGSSSCWNKFYQGKNIVNEVSKIKLNNKCKSSNGVGKYRLPILTKVLPDVSFSELSNGPLLLVNGRVSLMNEEDIPTISDIESLLVHESKRTIDLLYNLEEVFPGFSEKTIEPEFIESLSSFMTKMFYHGANSIEGSLPFSTETSVPRMNLRSLFVANNITTFRQHADEKPVDITLIVDPVEERSQKFLTLANQVMDLPFVNINLILYCTQNITLVPNNRIYFENMSSTTVLKSGGFEYTLDKPWYVRTDEHDKISGHVLDVHNYAADQMVTIGIVEGERDVCLMLRDSKGNIIDKTTTMRTYGFAELTIPNLGDSYVVESCDSRYRVDSYELNAKSDYTPTDRIHWRTNLPNSLFVKVSKVKEKKEINPDTETVNFFTTIANHEEEEQMKETMLKIIATTGERPVTFYIWDEPSITESFRDYGRLLNKLLPGREIHVEFVKYEWPPWLRPQRFRQKRLAISKLLFLDLLFPSNVSKVLLIGPNMDTYNLTSVYDMTLKRAIAMPKAQGKGYWSEGHWAEKIQKHSLVFHSVEPFILVDLDVLRSLGGGDYLRIHYQQVSADIKSLEVIDQDLLNDIQIEMPIRTLRKSALKTVEVSTREMKKLKSKLIALENDPIDVPESKSKGEDEEQQYFDDEL</sequence>
<feature type="domain" description="UGGT thioredoxin-like" evidence="8">
    <location>
        <begin position="405"/>
        <end position="611"/>
    </location>
</feature>
<evidence type="ECO:0000256" key="6">
    <source>
        <dbReference type="SAM" id="SignalP"/>
    </source>
</evidence>
<evidence type="ECO:0000256" key="4">
    <source>
        <dbReference type="ARBA" id="ARBA00023180"/>
    </source>
</evidence>
<reference evidence="11 12" key="1">
    <citation type="submission" date="2015-10" db="EMBL/GenBank/DDBJ databases">
        <title>Draft genomes sequences of Candida glabrata isolates 1A, 1B, 2A, 2B, 3A and 3B.</title>
        <authorList>
            <person name="Haavelsrud O.E."/>
            <person name="Gaustad P."/>
        </authorList>
    </citation>
    <scope>NUCLEOTIDE SEQUENCE [LARGE SCALE GENOMIC DNA]</scope>
    <source>
        <strain evidence="11">910700640</strain>
    </source>
</reference>
<feature type="domain" description="Glucosyltransferase 24 catalytic" evidence="9">
    <location>
        <begin position="1065"/>
        <end position="1306"/>
    </location>
</feature>
<evidence type="ECO:0000259" key="7">
    <source>
        <dbReference type="Pfam" id="PF18401"/>
    </source>
</evidence>
<dbReference type="InterPro" id="IPR040692">
    <property type="entry name" value="UGGT_TRXL_3"/>
</dbReference>
<dbReference type="InterPro" id="IPR009448">
    <property type="entry name" value="UDP-g_GGtrans"/>
</dbReference>
<dbReference type="GO" id="GO:0003980">
    <property type="term" value="F:UDP-glucose:glycoprotein glucosyltransferase activity"/>
    <property type="evidence" value="ECO:0007669"/>
    <property type="project" value="InterPro"/>
</dbReference>
<proteinExistence type="predicted"/>
<dbReference type="VEuPathDB" id="FungiDB:B1J91_E05412g"/>
<evidence type="ECO:0000259" key="8">
    <source>
        <dbReference type="Pfam" id="PF18402"/>
    </source>
</evidence>
<dbReference type="VEuPathDB" id="FungiDB:GVI51_E05137"/>
<keyword evidence="3" id="KW-0256">Endoplasmic reticulum</keyword>
<feature type="signal peptide" evidence="6">
    <location>
        <begin position="1"/>
        <end position="16"/>
    </location>
</feature>
<dbReference type="PANTHER" id="PTHR11226">
    <property type="entry name" value="UDP-GLUCOSE GLYCOPROTEIN:GLUCOSYLTRANSFERASE"/>
    <property type="match status" value="1"/>
</dbReference>
<dbReference type="InterPro" id="IPR040694">
    <property type="entry name" value="UGGT_TRXL_2"/>
</dbReference>
<name>A0A0W0DJD3_CANGB</name>
<evidence type="ECO:0000256" key="3">
    <source>
        <dbReference type="ARBA" id="ARBA00022824"/>
    </source>
</evidence>
<dbReference type="GO" id="GO:0036503">
    <property type="term" value="P:ERAD pathway"/>
    <property type="evidence" value="ECO:0007669"/>
    <property type="project" value="TreeGrafter"/>
</dbReference>
<dbReference type="Pfam" id="PF18401">
    <property type="entry name" value="Thioredoxin_13"/>
    <property type="match status" value="1"/>
</dbReference>
<feature type="domain" description="UGGT thioredoxin-like" evidence="7">
    <location>
        <begin position="243"/>
        <end position="359"/>
    </location>
</feature>
<dbReference type="GO" id="GO:0005788">
    <property type="term" value="C:endoplasmic reticulum lumen"/>
    <property type="evidence" value="ECO:0007669"/>
    <property type="project" value="UniProtKB-SubCell"/>
</dbReference>
<organism evidence="11 12">
    <name type="scientific">Candida glabrata</name>
    <name type="common">Yeast</name>
    <name type="synonym">Torulopsis glabrata</name>
    <dbReference type="NCBI Taxonomy" id="5478"/>
    <lineage>
        <taxon>Eukaryota</taxon>
        <taxon>Fungi</taxon>
        <taxon>Dikarya</taxon>
        <taxon>Ascomycota</taxon>
        <taxon>Saccharomycotina</taxon>
        <taxon>Saccharomycetes</taxon>
        <taxon>Saccharomycetales</taxon>
        <taxon>Saccharomycetaceae</taxon>
        <taxon>Nakaseomyces</taxon>
    </lineage>
</organism>
<keyword evidence="4" id="KW-0325">Glycoprotein</keyword>
<feature type="chain" id="PRO_5007992538" evidence="6">
    <location>
        <begin position="17"/>
        <end position="1326"/>
    </location>
</feature>
<dbReference type="Proteomes" id="UP000054886">
    <property type="component" value="Unassembled WGS sequence"/>
</dbReference>
<dbReference type="InterPro" id="IPR040497">
    <property type="entry name" value="Glyco_transf_24"/>
</dbReference>
<dbReference type="VEuPathDB" id="FungiDB:GWK60_E05071"/>
<dbReference type="PANTHER" id="PTHR11226:SF0">
    <property type="entry name" value="UDP-GLUCOSE:GLYCOPROTEIN GLUCOSYLTRANSFERASE"/>
    <property type="match status" value="1"/>
</dbReference>
<keyword evidence="2 6" id="KW-0732">Signal</keyword>
<dbReference type="Pfam" id="PF18402">
    <property type="entry name" value="Thioredoxin_14"/>
    <property type="match status" value="1"/>
</dbReference>
<evidence type="ECO:0000313" key="10">
    <source>
        <dbReference type="EMBL" id="KTA99940.1"/>
    </source>
</evidence>
<protein>
    <submittedName>
        <fullName evidence="11">Killer toxin-resistance protein 5</fullName>
    </submittedName>
</protein>
<feature type="compositionally biased region" description="Acidic residues" evidence="5">
    <location>
        <begin position="1315"/>
        <end position="1326"/>
    </location>
</feature>